<comment type="caution">
    <text evidence="3">The sequence shown here is derived from an EMBL/GenBank/DDBJ whole genome shotgun (WGS) entry which is preliminary data.</text>
</comment>
<dbReference type="Proteomes" id="UP000215596">
    <property type="component" value="Unassembled WGS sequence"/>
</dbReference>
<accession>A0A268EJV6</accession>
<organism evidence="3 4">
    <name type="scientific">Paenibacillus campinasensis</name>
    <dbReference type="NCBI Taxonomy" id="66347"/>
    <lineage>
        <taxon>Bacteria</taxon>
        <taxon>Bacillati</taxon>
        <taxon>Bacillota</taxon>
        <taxon>Bacilli</taxon>
        <taxon>Bacillales</taxon>
        <taxon>Paenibacillaceae</taxon>
        <taxon>Paenibacillus</taxon>
    </lineage>
</organism>
<gene>
    <name evidence="3" type="ORF">CHH67_20155</name>
</gene>
<dbReference type="InterPro" id="IPR006827">
    <property type="entry name" value="Lant_deHydtase_N"/>
</dbReference>
<name>A0A268EJV6_9BACL</name>
<evidence type="ECO:0000313" key="4">
    <source>
        <dbReference type="Proteomes" id="UP000215596"/>
    </source>
</evidence>
<dbReference type="Pfam" id="PF14028">
    <property type="entry name" value="Lant_dehydr_C"/>
    <property type="match status" value="1"/>
</dbReference>
<dbReference type="InterPro" id="IPR023809">
    <property type="entry name" value="Thiopep_bacteriocin_synth_dom"/>
</dbReference>
<sequence length="1071" mass="122860">MKELSSINHLKSERWFKSCDFFLVRIPLLSLNAYLEVLSRQDCQSEAARKTEERIIEEAASSIIQEAIAVASPSLRSFLDCLNTRTDEADRKTLQKYEKTLISFLRYFIRMTTRTTPYGLFSRVGQGYFGDRSDLDIGFVWNNRKRARPDMEWIFHIIKLIESDPAIVDEIMVCRNKTMMFKGNRVKLPVRPQYGMLNLETSPAGTTSIGLSEVVDFTLQTAEEPIEVGTLKHAILKAFPEATTDIVHHFLSQLLEQEFLLSELRPPFMDISPLEHIQGVLSGKNGSEQWVKLLSDIKGLLSHYEECPIGEGELIYRQLTKTMKDVVKTDNLVQVDVKLKKNVMLPRSVADDVVLGAELMCKMFVDEGTGLTEYLNRFLEKYGVYQEVPIQELFDPDWGLGIPEAYQSGMRPEPQQNLYARNSVLFQLATEAICQGAVEIQLTDEHIQQLTAVDSPDKAPESLEIYYTLLADSAQHVDQGDYMLVLGASAGSSGAGKTMGRFLDMLDPTFIEKLKHAHTHHQRCHPDAVMAEMVFMPANGRVANIMMGRNVMEYEIVSGTTSSKDEEHTLHIDDLLVGATYDRFYIKSKRLGKEIIPMQTHMFNHRISPFIFRFLSDVSRTSTGTWSYFNWGPVEQSPFLPRLRYKNIIISTAQWRLSNITLDWSHSGEESEWDAKFNVWKNRWRVPRYVYLTMGDNRLLLDLNNPLCVKELRREFGKLKNGQELLLTECISHPSSTPITSNSEKYIGEFVFPLLQSKVDVKPSPNRDEAGRSTDKKACSPFVARGVFPGEEWLYIKLYGTYERENDLIGLHLADLWGRMALEKWGQKFYFVRYKDQEHHIRLRFYGDSQELWSKGIRDLNQWSKKLRDEGLLNRMIIDTYVPEIERYGGMECMEMAESVFAADSKFVSLYLGEVRKKQIQLADEVSAVINILDILSSFGLNMEEQMNWLEQRIDGKEHMKAYRELKSDIIKAMEAKDSGQLFKAEAPNPLLEALYERQSLIRTYSEFINKENARRSGLTNDPSDILASLVHMHINRLLGIDRELEMKCMALAKFAAAHFYHAKGALNAIS</sequence>
<dbReference type="OrthoDB" id="1273722at2"/>
<protein>
    <submittedName>
        <fullName evidence="3">Lantibiotic biosynthesis protein</fullName>
    </submittedName>
</protein>
<evidence type="ECO:0000313" key="3">
    <source>
        <dbReference type="EMBL" id="PAD73399.1"/>
    </source>
</evidence>
<reference evidence="3 4" key="1">
    <citation type="submission" date="2017-07" db="EMBL/GenBank/DDBJ databases">
        <title>Isolation and whole genome analysis of endospore-forming bacteria from heroin.</title>
        <authorList>
            <person name="Kalinowski J."/>
            <person name="Ahrens B."/>
            <person name="Al-Dilaimi A."/>
            <person name="Winkler A."/>
            <person name="Wibberg D."/>
            <person name="Schleenbecker U."/>
            <person name="Ruckert C."/>
            <person name="Wolfel R."/>
            <person name="Grass G."/>
        </authorList>
    </citation>
    <scope>NUCLEOTIDE SEQUENCE [LARGE SCALE GENOMIC DNA]</scope>
    <source>
        <strain evidence="3 4">7537-G1</strain>
    </source>
</reference>
<dbReference type="Pfam" id="PF04738">
    <property type="entry name" value="Lant_dehydr_N"/>
    <property type="match status" value="1"/>
</dbReference>
<feature type="domain" description="Lantibiotic dehydratase N-terminal" evidence="1">
    <location>
        <begin position="62"/>
        <end position="712"/>
    </location>
</feature>
<dbReference type="EMBL" id="NPBY01000066">
    <property type="protein sequence ID" value="PAD73399.1"/>
    <property type="molecule type" value="Genomic_DNA"/>
</dbReference>
<dbReference type="NCBIfam" id="TIGR03891">
    <property type="entry name" value="thiopep_ocin"/>
    <property type="match status" value="1"/>
</dbReference>
<proteinExistence type="predicted"/>
<dbReference type="AlphaFoldDB" id="A0A268EJV6"/>
<dbReference type="RefSeq" id="WP_095267180.1">
    <property type="nucleotide sequence ID" value="NZ_NPBY01000066.1"/>
</dbReference>
<feature type="domain" description="Thiopeptide-type bacteriocin biosynthesis" evidence="2">
    <location>
        <begin position="793"/>
        <end position="1053"/>
    </location>
</feature>
<evidence type="ECO:0000259" key="2">
    <source>
        <dbReference type="Pfam" id="PF14028"/>
    </source>
</evidence>
<evidence type="ECO:0000259" key="1">
    <source>
        <dbReference type="Pfam" id="PF04738"/>
    </source>
</evidence>